<accession>A0A1R3WV00</accession>
<gene>
    <name evidence="1" type="ORF">SAMN05421665_1424</name>
</gene>
<dbReference type="Proteomes" id="UP000186997">
    <property type="component" value="Unassembled WGS sequence"/>
</dbReference>
<keyword evidence="2" id="KW-1185">Reference proteome</keyword>
<evidence type="ECO:0000313" key="2">
    <source>
        <dbReference type="Proteomes" id="UP000186997"/>
    </source>
</evidence>
<proteinExistence type="predicted"/>
<organism evidence="1 2">
    <name type="scientific">Yoonia rosea</name>
    <dbReference type="NCBI Taxonomy" id="287098"/>
    <lineage>
        <taxon>Bacteria</taxon>
        <taxon>Pseudomonadati</taxon>
        <taxon>Pseudomonadota</taxon>
        <taxon>Alphaproteobacteria</taxon>
        <taxon>Rhodobacterales</taxon>
        <taxon>Paracoccaceae</taxon>
        <taxon>Yoonia</taxon>
    </lineage>
</organism>
<sequence length="39" mass="4230">MCRFDAKRVVIMEHNAGVHGKGGDCVQVGLPRTSLGHPR</sequence>
<protein>
    <submittedName>
        <fullName evidence="1">Uncharacterized protein</fullName>
    </submittedName>
</protein>
<reference evidence="2" key="1">
    <citation type="submission" date="2017-01" db="EMBL/GenBank/DDBJ databases">
        <authorList>
            <person name="Varghese N."/>
            <person name="Submissions S."/>
        </authorList>
    </citation>
    <scope>NUCLEOTIDE SEQUENCE [LARGE SCALE GENOMIC DNA]</scope>
    <source>
        <strain evidence="2">DSM 29591</strain>
    </source>
</reference>
<dbReference type="AlphaFoldDB" id="A0A1R3WV00"/>
<evidence type="ECO:0000313" key="1">
    <source>
        <dbReference type="EMBL" id="SIT82285.1"/>
    </source>
</evidence>
<name>A0A1R3WV00_9RHOB</name>
<dbReference type="EMBL" id="FTPR01000001">
    <property type="protein sequence ID" value="SIT82285.1"/>
    <property type="molecule type" value="Genomic_DNA"/>
</dbReference>